<dbReference type="Proteomes" id="UP000236319">
    <property type="component" value="Unassembled WGS sequence"/>
</dbReference>
<keyword evidence="3" id="KW-1185">Reference proteome</keyword>
<evidence type="ECO:0000313" key="2">
    <source>
        <dbReference type="EMBL" id="GBE61506.1"/>
    </source>
</evidence>
<sequence>MARYIEANGHRCEDDEDPPRSADSPAESRDSGDTSASRTHTSAVCTKLDFLKTKTQMAFASLKERFQKKKTN</sequence>
<dbReference type="OrthoDB" id="10312371at2759"/>
<dbReference type="EMBL" id="BDSA01000003">
    <property type="protein sequence ID" value="GBE61506.1"/>
    <property type="molecule type" value="Genomic_DNA"/>
</dbReference>
<protein>
    <submittedName>
        <fullName evidence="2">Uncharacterized protein</fullName>
    </submittedName>
</protein>
<gene>
    <name evidence="2" type="ORF">BOVATA_029990</name>
</gene>
<organism evidence="2 3">
    <name type="scientific">Babesia ovata</name>
    <dbReference type="NCBI Taxonomy" id="189622"/>
    <lineage>
        <taxon>Eukaryota</taxon>
        <taxon>Sar</taxon>
        <taxon>Alveolata</taxon>
        <taxon>Apicomplexa</taxon>
        <taxon>Aconoidasida</taxon>
        <taxon>Piroplasmida</taxon>
        <taxon>Babesiidae</taxon>
        <taxon>Babesia</taxon>
    </lineage>
</organism>
<accession>A0A2H6KEU7</accession>
<comment type="caution">
    <text evidence="2">The sequence shown here is derived from an EMBL/GenBank/DDBJ whole genome shotgun (WGS) entry which is preliminary data.</text>
</comment>
<name>A0A2H6KEU7_9APIC</name>
<dbReference type="GeneID" id="39875276"/>
<dbReference type="RefSeq" id="XP_028867749.1">
    <property type="nucleotide sequence ID" value="XM_029011916.1"/>
</dbReference>
<feature type="region of interest" description="Disordered" evidence="1">
    <location>
        <begin position="1"/>
        <end position="41"/>
    </location>
</feature>
<proteinExistence type="predicted"/>
<evidence type="ECO:0000256" key="1">
    <source>
        <dbReference type="SAM" id="MobiDB-lite"/>
    </source>
</evidence>
<reference evidence="2 3" key="1">
    <citation type="journal article" date="2017" name="BMC Genomics">
        <title>Whole-genome assembly of Babesia ovata and comparative genomics between closely related pathogens.</title>
        <authorList>
            <person name="Yamagishi J."/>
            <person name="Asada M."/>
            <person name="Hakimi H."/>
            <person name="Tanaka T.Q."/>
            <person name="Sugimoto C."/>
            <person name="Kawazu S."/>
        </authorList>
    </citation>
    <scope>NUCLEOTIDE SEQUENCE [LARGE SCALE GENOMIC DNA]</scope>
    <source>
        <strain evidence="2 3">Miyake</strain>
    </source>
</reference>
<evidence type="ECO:0000313" key="3">
    <source>
        <dbReference type="Proteomes" id="UP000236319"/>
    </source>
</evidence>
<dbReference type="AlphaFoldDB" id="A0A2H6KEU7"/>
<dbReference type="VEuPathDB" id="PiroplasmaDB:BOVATA_029990"/>